<dbReference type="PROSITE" id="PS50181">
    <property type="entry name" value="FBOX"/>
    <property type="match status" value="1"/>
</dbReference>
<dbReference type="Gene3D" id="3.80.10.10">
    <property type="entry name" value="Ribonuclease Inhibitor"/>
    <property type="match status" value="1"/>
</dbReference>
<comment type="caution">
    <text evidence="2">The sequence shown here is derived from an EMBL/GenBank/DDBJ whole genome shotgun (WGS) entry which is preliminary data.</text>
</comment>
<evidence type="ECO:0000313" key="3">
    <source>
        <dbReference type="Proteomes" id="UP000298416"/>
    </source>
</evidence>
<dbReference type="InterPro" id="IPR001810">
    <property type="entry name" value="F-box_dom"/>
</dbReference>
<dbReference type="Proteomes" id="UP000298416">
    <property type="component" value="Unassembled WGS sequence"/>
</dbReference>
<accession>A0A8X8X3I3</accession>
<feature type="domain" description="F-box" evidence="1">
    <location>
        <begin position="11"/>
        <end position="51"/>
    </location>
</feature>
<protein>
    <recommendedName>
        <fullName evidence="1">F-box domain-containing protein</fullName>
    </recommendedName>
</protein>
<dbReference type="InterPro" id="IPR036047">
    <property type="entry name" value="F-box-like_dom_sf"/>
</dbReference>
<dbReference type="EMBL" id="PNBA02000012">
    <property type="protein sequence ID" value="KAG6405529.1"/>
    <property type="molecule type" value="Genomic_DNA"/>
</dbReference>
<gene>
    <name evidence="2" type="ORF">SASPL_133119</name>
</gene>
<evidence type="ECO:0000313" key="2">
    <source>
        <dbReference type="EMBL" id="KAG6405529.1"/>
    </source>
</evidence>
<evidence type="ECO:0000259" key="1">
    <source>
        <dbReference type="PROSITE" id="PS50181"/>
    </source>
</evidence>
<organism evidence="2">
    <name type="scientific">Salvia splendens</name>
    <name type="common">Scarlet sage</name>
    <dbReference type="NCBI Taxonomy" id="180675"/>
    <lineage>
        <taxon>Eukaryota</taxon>
        <taxon>Viridiplantae</taxon>
        <taxon>Streptophyta</taxon>
        <taxon>Embryophyta</taxon>
        <taxon>Tracheophyta</taxon>
        <taxon>Spermatophyta</taxon>
        <taxon>Magnoliopsida</taxon>
        <taxon>eudicotyledons</taxon>
        <taxon>Gunneridae</taxon>
        <taxon>Pentapetalae</taxon>
        <taxon>asterids</taxon>
        <taxon>lamiids</taxon>
        <taxon>Lamiales</taxon>
        <taxon>Lamiaceae</taxon>
        <taxon>Nepetoideae</taxon>
        <taxon>Mentheae</taxon>
        <taxon>Salviinae</taxon>
        <taxon>Salvia</taxon>
        <taxon>Salvia subgen. Calosphace</taxon>
        <taxon>core Calosphace</taxon>
    </lineage>
</organism>
<proteinExistence type="predicted"/>
<dbReference type="InterPro" id="IPR032675">
    <property type="entry name" value="LRR_dom_sf"/>
</dbReference>
<dbReference type="AlphaFoldDB" id="A0A8X8X3I3"/>
<sequence length="292" mass="32675">MADLEGEGSSPNEAMFFALSYLPLFELLTMARVCTSFRDAIQNDTLPWLKIVVDRPLNSRLSNDRLLEVASVAKGRLQALVLINCLNITDYGLLTVIHHNPHITKLHVPGCTSLSPGGVVRAVQLLTKDNHRLRSLKISGIYGIRPEDLHTLRGLIDHNTIQQKKNKTFYHLHGLESDDYPCIDVDLCPKCGDVRMVFDCPRLLCRQQQRHGECRGCSSCIMRCIECGVCMKGIDQEVEAAACADALCLECWLKLPKCNFCNKPYCSLHTDQQHTLSGSAEFICATCHSKFN</sequence>
<reference evidence="2" key="2">
    <citation type="submission" date="2020-08" db="EMBL/GenBank/DDBJ databases">
        <title>Plant Genome Project.</title>
        <authorList>
            <person name="Zhang R.-G."/>
        </authorList>
    </citation>
    <scope>NUCLEOTIDE SEQUENCE</scope>
    <source>
        <strain evidence="2">Huo1</strain>
        <tissue evidence="2">Leaf</tissue>
    </source>
</reference>
<reference evidence="2" key="1">
    <citation type="submission" date="2018-01" db="EMBL/GenBank/DDBJ databases">
        <authorList>
            <person name="Mao J.F."/>
        </authorList>
    </citation>
    <scope>NUCLEOTIDE SEQUENCE</scope>
    <source>
        <strain evidence="2">Huo1</strain>
        <tissue evidence="2">Leaf</tissue>
    </source>
</reference>
<name>A0A8X8X3I3_SALSN</name>
<dbReference type="SUPFAM" id="SSF81383">
    <property type="entry name" value="F-box domain"/>
    <property type="match status" value="1"/>
</dbReference>
<dbReference type="SUPFAM" id="SSF52047">
    <property type="entry name" value="RNI-like"/>
    <property type="match status" value="1"/>
</dbReference>
<dbReference type="Pfam" id="PF00646">
    <property type="entry name" value="F-box"/>
    <property type="match status" value="1"/>
</dbReference>
<keyword evidence="3" id="KW-1185">Reference proteome</keyword>
<dbReference type="OrthoDB" id="10044893at2759"/>